<dbReference type="GO" id="GO:0016020">
    <property type="term" value="C:membrane"/>
    <property type="evidence" value="ECO:0007669"/>
    <property type="project" value="InterPro"/>
</dbReference>
<gene>
    <name evidence="2" type="ORF">CBF37_09010</name>
</gene>
<sequence length="68" mass="7737">MSWFPGAYDTKIGQFIINISNPYLNLFSRLKLNVGMIDFTILVAILALNLSTQALQLIYNKLVTILLY</sequence>
<dbReference type="AlphaFoldDB" id="A0A429ZWA4"/>
<proteinExistence type="predicted"/>
<protein>
    <recommendedName>
        <fullName evidence="4">YggT family protein</fullName>
    </recommendedName>
</protein>
<reference evidence="2 3" key="1">
    <citation type="submission" date="2017-05" db="EMBL/GenBank/DDBJ databases">
        <title>Vagococcus spp. assemblies.</title>
        <authorList>
            <person name="Gulvik C.A."/>
        </authorList>
    </citation>
    <scope>NUCLEOTIDE SEQUENCE [LARGE SCALE GENOMIC DNA]</scope>
    <source>
        <strain evidence="2 3">SS1995</strain>
    </source>
</reference>
<keyword evidence="1" id="KW-0812">Transmembrane</keyword>
<dbReference type="Proteomes" id="UP000287857">
    <property type="component" value="Unassembled WGS sequence"/>
</dbReference>
<evidence type="ECO:0000256" key="1">
    <source>
        <dbReference type="SAM" id="Phobius"/>
    </source>
</evidence>
<dbReference type="OrthoDB" id="47652at2"/>
<keyword evidence="1" id="KW-1133">Transmembrane helix</keyword>
<accession>A0A429ZWA4</accession>
<dbReference type="InterPro" id="IPR003425">
    <property type="entry name" value="CCB3/YggT"/>
</dbReference>
<organism evidence="2 3">
    <name type="scientific">Vagococcus vulneris</name>
    <dbReference type="NCBI Taxonomy" id="1977869"/>
    <lineage>
        <taxon>Bacteria</taxon>
        <taxon>Bacillati</taxon>
        <taxon>Bacillota</taxon>
        <taxon>Bacilli</taxon>
        <taxon>Lactobacillales</taxon>
        <taxon>Enterococcaceae</taxon>
        <taxon>Vagococcus</taxon>
    </lineage>
</organism>
<dbReference type="Pfam" id="PF02325">
    <property type="entry name" value="CCB3_YggT"/>
    <property type="match status" value="1"/>
</dbReference>
<feature type="transmembrane region" description="Helical" evidence="1">
    <location>
        <begin position="32"/>
        <end position="51"/>
    </location>
</feature>
<dbReference type="EMBL" id="NGJS01000014">
    <property type="protein sequence ID" value="RST98079.1"/>
    <property type="molecule type" value="Genomic_DNA"/>
</dbReference>
<comment type="caution">
    <text evidence="2">The sequence shown here is derived from an EMBL/GenBank/DDBJ whole genome shotgun (WGS) entry which is preliminary data.</text>
</comment>
<keyword evidence="3" id="KW-1185">Reference proteome</keyword>
<name>A0A429ZWA4_9ENTE</name>
<evidence type="ECO:0000313" key="2">
    <source>
        <dbReference type="EMBL" id="RST98079.1"/>
    </source>
</evidence>
<keyword evidence="1" id="KW-0472">Membrane</keyword>
<evidence type="ECO:0000313" key="3">
    <source>
        <dbReference type="Proteomes" id="UP000287857"/>
    </source>
</evidence>
<evidence type="ECO:0008006" key="4">
    <source>
        <dbReference type="Google" id="ProtNLM"/>
    </source>
</evidence>